<keyword evidence="1" id="KW-0694">RNA-binding</keyword>
<keyword evidence="4" id="KW-1185">Reference proteome</keyword>
<protein>
    <recommendedName>
        <fullName evidence="2">K Homology domain-containing protein</fullName>
    </recommendedName>
</protein>
<evidence type="ECO:0000313" key="4">
    <source>
        <dbReference type="Proteomes" id="UP000324629"/>
    </source>
</evidence>
<evidence type="ECO:0000256" key="1">
    <source>
        <dbReference type="PROSITE-ProRule" id="PRU00117"/>
    </source>
</evidence>
<feature type="domain" description="K Homology" evidence="2">
    <location>
        <begin position="2"/>
        <end position="46"/>
    </location>
</feature>
<reference evidence="3 4" key="1">
    <citation type="journal article" date="2019" name="Gigascience">
        <title>Whole-genome sequence of the oriental lung fluke Paragonimus westermani.</title>
        <authorList>
            <person name="Oey H."/>
            <person name="Zakrzewski M."/>
            <person name="Narain K."/>
            <person name="Devi K.R."/>
            <person name="Agatsuma T."/>
            <person name="Nawaratna S."/>
            <person name="Gobert G.N."/>
            <person name="Jones M.K."/>
            <person name="Ragan M.A."/>
            <person name="McManus D.P."/>
            <person name="Krause L."/>
        </authorList>
    </citation>
    <scope>NUCLEOTIDE SEQUENCE [LARGE SCALE GENOMIC DNA]</scope>
    <source>
        <strain evidence="3 4">IND2009</strain>
    </source>
</reference>
<proteinExistence type="predicted"/>
<name>A0A5J4N3B5_9TREM</name>
<dbReference type="Gene3D" id="3.30.1370.10">
    <property type="entry name" value="K Homology domain, type 1"/>
    <property type="match status" value="1"/>
</dbReference>
<gene>
    <name evidence="3" type="ORF">DEA37_0001761</name>
</gene>
<dbReference type="CDD" id="cd22432">
    <property type="entry name" value="KH-I_HNRNPK_rpt1"/>
    <property type="match status" value="1"/>
</dbReference>
<dbReference type="Pfam" id="PF00013">
    <property type="entry name" value="KH_1"/>
    <property type="match status" value="1"/>
</dbReference>
<dbReference type="EMBL" id="QNGE01016913">
    <property type="protein sequence ID" value="KAA3669995.1"/>
    <property type="molecule type" value="Genomic_DNA"/>
</dbReference>
<dbReference type="SUPFAM" id="SSF54791">
    <property type="entry name" value="Eukaryotic type KH-domain (KH-domain type I)"/>
    <property type="match status" value="1"/>
</dbReference>
<dbReference type="Proteomes" id="UP000324629">
    <property type="component" value="Unassembled WGS sequence"/>
</dbReference>
<evidence type="ECO:0000259" key="2">
    <source>
        <dbReference type="Pfam" id="PF00013"/>
    </source>
</evidence>
<dbReference type="AlphaFoldDB" id="A0A5J4N3B5"/>
<dbReference type="InterPro" id="IPR004088">
    <property type="entry name" value="KH_dom_type_1"/>
</dbReference>
<sequence>MIGKGGENIKKMRSQYNVKLNIPDNRGPERVMTIEGDLQAICNVMRDVSPKLNNCDTWRTTYVPAN</sequence>
<comment type="caution">
    <text evidence="3">The sequence shown here is derived from an EMBL/GenBank/DDBJ whole genome shotgun (WGS) entry which is preliminary data.</text>
</comment>
<accession>A0A5J4N3B5</accession>
<feature type="non-terminal residue" evidence="3">
    <location>
        <position position="66"/>
    </location>
</feature>
<organism evidence="3 4">
    <name type="scientific">Paragonimus westermani</name>
    <dbReference type="NCBI Taxonomy" id="34504"/>
    <lineage>
        <taxon>Eukaryota</taxon>
        <taxon>Metazoa</taxon>
        <taxon>Spiralia</taxon>
        <taxon>Lophotrochozoa</taxon>
        <taxon>Platyhelminthes</taxon>
        <taxon>Trematoda</taxon>
        <taxon>Digenea</taxon>
        <taxon>Plagiorchiida</taxon>
        <taxon>Troglotremata</taxon>
        <taxon>Troglotrematidae</taxon>
        <taxon>Paragonimus</taxon>
    </lineage>
</organism>
<dbReference type="InterPro" id="IPR036612">
    <property type="entry name" value="KH_dom_type_1_sf"/>
</dbReference>
<dbReference type="GO" id="GO:0003723">
    <property type="term" value="F:RNA binding"/>
    <property type="evidence" value="ECO:0007669"/>
    <property type="project" value="UniProtKB-UniRule"/>
</dbReference>
<evidence type="ECO:0000313" key="3">
    <source>
        <dbReference type="EMBL" id="KAA3669995.1"/>
    </source>
</evidence>
<dbReference type="PROSITE" id="PS50084">
    <property type="entry name" value="KH_TYPE_1"/>
    <property type="match status" value="1"/>
</dbReference>